<evidence type="ECO:0000256" key="3">
    <source>
        <dbReference type="ARBA" id="ARBA00023004"/>
    </source>
</evidence>
<evidence type="ECO:0000259" key="5">
    <source>
        <dbReference type="Pfam" id="PF00042"/>
    </source>
</evidence>
<dbReference type="AlphaFoldDB" id="A0A0N5DAA0"/>
<dbReference type="GO" id="GO:0019825">
    <property type="term" value="F:oxygen binding"/>
    <property type="evidence" value="ECO:0007669"/>
    <property type="project" value="InterPro"/>
</dbReference>
<dbReference type="OrthoDB" id="5841536at2759"/>
<reference evidence="6 7" key="2">
    <citation type="submission" date="2018-11" db="EMBL/GenBank/DDBJ databases">
        <authorList>
            <consortium name="Pathogen Informatics"/>
        </authorList>
    </citation>
    <scope>NUCLEOTIDE SEQUENCE [LARGE SCALE GENOMIC DNA]</scope>
</reference>
<keyword evidence="2" id="KW-0479">Metal-binding</keyword>
<comment type="similarity">
    <text evidence="4">Belongs to the globin family.</text>
</comment>
<dbReference type="OMA" id="MAFRRNS"/>
<organism evidence="8">
    <name type="scientific">Thelazia callipaeda</name>
    <name type="common">Oriental eyeworm</name>
    <name type="synonym">Parasitic nematode</name>
    <dbReference type="NCBI Taxonomy" id="103827"/>
    <lineage>
        <taxon>Eukaryota</taxon>
        <taxon>Metazoa</taxon>
        <taxon>Ecdysozoa</taxon>
        <taxon>Nematoda</taxon>
        <taxon>Chromadorea</taxon>
        <taxon>Rhabditida</taxon>
        <taxon>Spirurina</taxon>
        <taxon>Spiruromorpha</taxon>
        <taxon>Thelazioidea</taxon>
        <taxon>Thelaziidae</taxon>
        <taxon>Thelazia</taxon>
    </lineage>
</organism>
<dbReference type="GO" id="GO:0005344">
    <property type="term" value="F:oxygen carrier activity"/>
    <property type="evidence" value="ECO:0007669"/>
    <property type="project" value="UniProtKB-KW"/>
</dbReference>
<dbReference type="Gene3D" id="1.10.490.10">
    <property type="entry name" value="Globins"/>
    <property type="match status" value="1"/>
</dbReference>
<feature type="domain" description="Globin" evidence="5">
    <location>
        <begin position="87"/>
        <end position="215"/>
    </location>
</feature>
<dbReference type="InterPro" id="IPR044399">
    <property type="entry name" value="Mb-like_M"/>
</dbReference>
<dbReference type="CDD" id="cd01040">
    <property type="entry name" value="Mb-like"/>
    <property type="match status" value="1"/>
</dbReference>
<dbReference type="GO" id="GO:0046872">
    <property type="term" value="F:metal ion binding"/>
    <property type="evidence" value="ECO:0007669"/>
    <property type="project" value="UniProtKB-KW"/>
</dbReference>
<keyword evidence="3" id="KW-0408">Iron</keyword>
<dbReference type="InterPro" id="IPR000971">
    <property type="entry name" value="Globin"/>
</dbReference>
<keyword evidence="1 4" id="KW-0349">Heme</keyword>
<dbReference type="InterPro" id="IPR012292">
    <property type="entry name" value="Globin/Proto"/>
</dbReference>
<evidence type="ECO:0000313" key="8">
    <source>
        <dbReference type="WBParaSite" id="TCLT_0001008801-mRNA-1"/>
    </source>
</evidence>
<dbReference type="PANTHER" id="PTHR46458">
    <property type="entry name" value="BLR2807 PROTEIN"/>
    <property type="match status" value="1"/>
</dbReference>
<proteinExistence type="inferred from homology"/>
<dbReference type="Proteomes" id="UP000276776">
    <property type="component" value="Unassembled WGS sequence"/>
</dbReference>
<dbReference type="EMBL" id="UYYF01004964">
    <property type="protein sequence ID" value="VDN07751.1"/>
    <property type="molecule type" value="Genomic_DNA"/>
</dbReference>
<dbReference type="GO" id="GO:0020037">
    <property type="term" value="F:heme binding"/>
    <property type="evidence" value="ECO:0007669"/>
    <property type="project" value="InterPro"/>
</dbReference>
<keyword evidence="7" id="KW-1185">Reference proteome</keyword>
<reference evidence="8" key="1">
    <citation type="submission" date="2017-02" db="UniProtKB">
        <authorList>
            <consortium name="WormBaseParasite"/>
        </authorList>
    </citation>
    <scope>IDENTIFICATION</scope>
</reference>
<dbReference type="InterPro" id="IPR050532">
    <property type="entry name" value="Globin-like_OT"/>
</dbReference>
<dbReference type="InterPro" id="IPR009050">
    <property type="entry name" value="Globin-like_sf"/>
</dbReference>
<name>A0A0N5DAA0_THECL</name>
<sequence>MFLIAKIVRGRRLLQELRDEEKKELNETSIVEYSNMAFRRNSQQMCFCDKSARHFDYGSKLKRLQKQSLRFTWHRLQTKNGGKRLQHVYERLLEQVPGTREMFTTRTFLSAMSHKRTATPKDHAKTTMKLIDQMIKNMEVSENDTNHGYSPFEIGAQKMYIGKSHGRLRPYGLNANHFEKFGEIVVDIILAQEAVRDLPGAGQAWVIFIACFVDEVSIYDILKD</sequence>
<evidence type="ECO:0000313" key="6">
    <source>
        <dbReference type="EMBL" id="VDN07751.1"/>
    </source>
</evidence>
<accession>A0A0N5DAA0</accession>
<keyword evidence="4" id="KW-0813">Transport</keyword>
<dbReference type="Pfam" id="PF00042">
    <property type="entry name" value="Globin"/>
    <property type="match status" value="1"/>
</dbReference>
<evidence type="ECO:0000256" key="4">
    <source>
        <dbReference type="RuleBase" id="RU000356"/>
    </source>
</evidence>
<dbReference type="WBParaSite" id="TCLT_0001008801-mRNA-1">
    <property type="protein sequence ID" value="TCLT_0001008801-mRNA-1"/>
    <property type="gene ID" value="TCLT_0001008801"/>
</dbReference>
<evidence type="ECO:0000313" key="7">
    <source>
        <dbReference type="Proteomes" id="UP000276776"/>
    </source>
</evidence>
<evidence type="ECO:0000256" key="2">
    <source>
        <dbReference type="ARBA" id="ARBA00022723"/>
    </source>
</evidence>
<evidence type="ECO:0000256" key="1">
    <source>
        <dbReference type="ARBA" id="ARBA00022617"/>
    </source>
</evidence>
<dbReference type="STRING" id="103827.A0A0N5DAA0"/>
<protein>
    <submittedName>
        <fullName evidence="8">GLOBIN domain-containing protein</fullName>
    </submittedName>
</protein>
<keyword evidence="4" id="KW-0561">Oxygen transport</keyword>
<gene>
    <name evidence="6" type="ORF">TCLT_LOCUS10077</name>
</gene>
<dbReference type="PANTHER" id="PTHR46458:SF18">
    <property type="entry name" value="GLOBIN DOMAIN-CONTAINING PROTEIN"/>
    <property type="match status" value="1"/>
</dbReference>
<dbReference type="SUPFAM" id="SSF46458">
    <property type="entry name" value="Globin-like"/>
    <property type="match status" value="1"/>
</dbReference>